<proteinExistence type="predicted"/>
<evidence type="ECO:0000313" key="2">
    <source>
        <dbReference type="Proteomes" id="UP000789525"/>
    </source>
</evidence>
<feature type="non-terminal residue" evidence="1">
    <location>
        <position position="1"/>
    </location>
</feature>
<accession>A0ACA9QAM5</accession>
<sequence length="196" mass="22838">VFIDEDTQSPKSFDEQFVSDSRVERCTYGRHIEKCKCDHHIEMCESHRAELIREYTQKIDESTLVASEYKNKCEHFEKRAKELELKLEEFRNVGDRSMVHDGRIRDEKSENEPRRKCSPNEKECVLGGWDEELGRQVSQVRKSDSPSSKGKSGEEYVDVSKEIEENKLEEADRTIKKKDLEIASLFNAVTMKDKGT</sequence>
<dbReference type="EMBL" id="CAJVPT010047913">
    <property type="protein sequence ID" value="CAG8741036.1"/>
    <property type="molecule type" value="Genomic_DNA"/>
</dbReference>
<name>A0ACA9QAM5_9GLOM</name>
<reference evidence="1" key="1">
    <citation type="submission" date="2021-06" db="EMBL/GenBank/DDBJ databases">
        <authorList>
            <person name="Kallberg Y."/>
            <person name="Tangrot J."/>
            <person name="Rosling A."/>
        </authorList>
    </citation>
    <scope>NUCLEOTIDE SEQUENCE</scope>
    <source>
        <strain evidence="1">CL356</strain>
    </source>
</reference>
<comment type="caution">
    <text evidence="1">The sequence shown here is derived from an EMBL/GenBank/DDBJ whole genome shotgun (WGS) entry which is preliminary data.</text>
</comment>
<gene>
    <name evidence="1" type="ORF">ACOLOM_LOCUS12177</name>
</gene>
<dbReference type="Proteomes" id="UP000789525">
    <property type="component" value="Unassembled WGS sequence"/>
</dbReference>
<evidence type="ECO:0000313" key="1">
    <source>
        <dbReference type="EMBL" id="CAG8741036.1"/>
    </source>
</evidence>
<protein>
    <submittedName>
        <fullName evidence="1">17589_t:CDS:1</fullName>
    </submittedName>
</protein>
<organism evidence="1 2">
    <name type="scientific">Acaulospora colombiana</name>
    <dbReference type="NCBI Taxonomy" id="27376"/>
    <lineage>
        <taxon>Eukaryota</taxon>
        <taxon>Fungi</taxon>
        <taxon>Fungi incertae sedis</taxon>
        <taxon>Mucoromycota</taxon>
        <taxon>Glomeromycotina</taxon>
        <taxon>Glomeromycetes</taxon>
        <taxon>Diversisporales</taxon>
        <taxon>Acaulosporaceae</taxon>
        <taxon>Acaulospora</taxon>
    </lineage>
</organism>
<keyword evidence="2" id="KW-1185">Reference proteome</keyword>